<dbReference type="AlphaFoldDB" id="B9XNT5"/>
<keyword evidence="1" id="KW-0812">Transmembrane</keyword>
<protein>
    <recommendedName>
        <fullName evidence="4">DUF1275 domain-containing protein</fullName>
    </recommendedName>
</protein>
<dbReference type="PANTHER" id="PTHR37314:SF5">
    <property type="entry name" value="SLR0142 PROTEIN"/>
    <property type="match status" value="1"/>
</dbReference>
<accession>B9XNT5</accession>
<dbReference type="PANTHER" id="PTHR37314">
    <property type="entry name" value="SLR0142 PROTEIN"/>
    <property type="match status" value="1"/>
</dbReference>
<dbReference type="OrthoDB" id="7676651at2"/>
<sequence length="245" mass="25161">MQDADDVKDSTSQIHSSRCARLLPALLSVIAGSADVISFLGLGLFSAHVTGNLVVLIAQILGRGTGAACLVLSLPLFILVLGLTRLLVAGLEALGIGSLRPLLLLQFLMLGGAFVLCLVSGDHRDSGARNTLIAGQLAVAAMAVQNALVQLSLQGTPPTTVMTTDLTRFIMDAGEVLLGHNPAEVAEARHRAKHTWPVIIGFIAGAGLGAVCFAAGGLKSLGLPAGLALLALVMSLAIRPVGRKQ</sequence>
<reference evidence="2 3" key="1">
    <citation type="journal article" date="2011" name="J. Bacteriol.">
        <title>Genome sequence of 'Pedosphaera parvula' Ellin514, an aerobic Verrucomicrobial isolate from pasture soil.</title>
        <authorList>
            <person name="Kant R."/>
            <person name="van Passel M.W."/>
            <person name="Sangwan P."/>
            <person name="Palva A."/>
            <person name="Lucas S."/>
            <person name="Copeland A."/>
            <person name="Lapidus A."/>
            <person name="Glavina Del Rio T."/>
            <person name="Dalin E."/>
            <person name="Tice H."/>
            <person name="Bruce D."/>
            <person name="Goodwin L."/>
            <person name="Pitluck S."/>
            <person name="Chertkov O."/>
            <person name="Larimer F.W."/>
            <person name="Land M.L."/>
            <person name="Hauser L."/>
            <person name="Brettin T.S."/>
            <person name="Detter J.C."/>
            <person name="Han S."/>
            <person name="de Vos W.M."/>
            <person name="Janssen P.H."/>
            <person name="Smidt H."/>
        </authorList>
    </citation>
    <scope>NUCLEOTIDE SEQUENCE [LARGE SCALE GENOMIC DNA]</scope>
    <source>
        <strain evidence="2 3">Ellin514</strain>
    </source>
</reference>
<feature type="transmembrane region" description="Helical" evidence="1">
    <location>
        <begin position="36"/>
        <end position="58"/>
    </location>
</feature>
<feature type="transmembrane region" description="Helical" evidence="1">
    <location>
        <begin position="222"/>
        <end position="242"/>
    </location>
</feature>
<evidence type="ECO:0000313" key="3">
    <source>
        <dbReference type="Proteomes" id="UP000003688"/>
    </source>
</evidence>
<keyword evidence="1" id="KW-0472">Membrane</keyword>
<proteinExistence type="predicted"/>
<evidence type="ECO:0008006" key="4">
    <source>
        <dbReference type="Google" id="ProtNLM"/>
    </source>
</evidence>
<dbReference type="RefSeq" id="WP_007417471.1">
    <property type="nucleotide sequence ID" value="NZ_ABOX02000042.1"/>
</dbReference>
<feature type="transmembrane region" description="Helical" evidence="1">
    <location>
        <begin position="196"/>
        <end position="216"/>
    </location>
</feature>
<dbReference type="Proteomes" id="UP000003688">
    <property type="component" value="Unassembled WGS sequence"/>
</dbReference>
<feature type="transmembrane region" description="Helical" evidence="1">
    <location>
        <begin position="70"/>
        <end position="91"/>
    </location>
</feature>
<dbReference type="InterPro" id="IPR010699">
    <property type="entry name" value="DUF1275"/>
</dbReference>
<feature type="transmembrane region" description="Helical" evidence="1">
    <location>
        <begin position="103"/>
        <end position="121"/>
    </location>
</feature>
<keyword evidence="1" id="KW-1133">Transmembrane helix</keyword>
<dbReference type="EMBL" id="ABOX02000042">
    <property type="protein sequence ID" value="EEF58508.1"/>
    <property type="molecule type" value="Genomic_DNA"/>
</dbReference>
<comment type="caution">
    <text evidence="2">The sequence shown here is derived from an EMBL/GenBank/DDBJ whole genome shotgun (WGS) entry which is preliminary data.</text>
</comment>
<organism evidence="2 3">
    <name type="scientific">Pedosphaera parvula (strain Ellin514)</name>
    <dbReference type="NCBI Taxonomy" id="320771"/>
    <lineage>
        <taxon>Bacteria</taxon>
        <taxon>Pseudomonadati</taxon>
        <taxon>Verrucomicrobiota</taxon>
        <taxon>Pedosphaerae</taxon>
        <taxon>Pedosphaerales</taxon>
        <taxon>Pedosphaeraceae</taxon>
        <taxon>Pedosphaera</taxon>
    </lineage>
</organism>
<evidence type="ECO:0000256" key="1">
    <source>
        <dbReference type="SAM" id="Phobius"/>
    </source>
</evidence>
<evidence type="ECO:0000313" key="2">
    <source>
        <dbReference type="EMBL" id="EEF58508.1"/>
    </source>
</evidence>
<keyword evidence="3" id="KW-1185">Reference proteome</keyword>
<gene>
    <name evidence="2" type="ORF">Cflav_PD1235</name>
</gene>
<dbReference type="STRING" id="320771.Cflav_PD1235"/>
<dbReference type="Pfam" id="PF06912">
    <property type="entry name" value="DUF1275"/>
    <property type="match status" value="1"/>
</dbReference>
<name>B9XNT5_PEDPL</name>